<reference evidence="5 6" key="1">
    <citation type="journal article" date="2019" name="Sci. Rep.">
        <title>Orb-weaving spider Araneus ventricosus genome elucidates the spidroin gene catalogue.</title>
        <authorList>
            <person name="Kono N."/>
            <person name="Nakamura H."/>
            <person name="Ohtoshi R."/>
            <person name="Moran D.A.P."/>
            <person name="Shinohara A."/>
            <person name="Yoshida Y."/>
            <person name="Fujiwara M."/>
            <person name="Mori M."/>
            <person name="Tomita M."/>
            <person name="Arakawa K."/>
        </authorList>
    </citation>
    <scope>NUCLEOTIDE SEQUENCE [LARGE SCALE GENOMIC DNA]</scope>
</reference>
<dbReference type="OrthoDB" id="167398at2759"/>
<evidence type="ECO:0000313" key="5">
    <source>
        <dbReference type="EMBL" id="GBL94438.1"/>
    </source>
</evidence>
<dbReference type="EMBL" id="BGPR01084193">
    <property type="protein sequence ID" value="GBL94438.1"/>
    <property type="molecule type" value="Genomic_DNA"/>
</dbReference>
<evidence type="ECO:0000256" key="1">
    <source>
        <dbReference type="ARBA" id="ARBA00022737"/>
    </source>
</evidence>
<evidence type="ECO:0000256" key="2">
    <source>
        <dbReference type="ARBA" id="ARBA00022837"/>
    </source>
</evidence>
<gene>
    <name evidence="5" type="primary">NOX5_1</name>
    <name evidence="5" type="ORF">AVEN_128974_1</name>
</gene>
<dbReference type="GO" id="GO:0019722">
    <property type="term" value="P:calcium-mediated signaling"/>
    <property type="evidence" value="ECO:0007669"/>
    <property type="project" value="InterPro"/>
</dbReference>
<dbReference type="GO" id="GO:0005509">
    <property type="term" value="F:calcium ion binding"/>
    <property type="evidence" value="ECO:0007669"/>
    <property type="project" value="InterPro"/>
</dbReference>
<dbReference type="Proteomes" id="UP000499080">
    <property type="component" value="Unassembled WGS sequence"/>
</dbReference>
<dbReference type="PRINTS" id="PR00450">
    <property type="entry name" value="RECOVERIN"/>
</dbReference>
<accession>A0A4Y2BQW0</accession>
<keyword evidence="3" id="KW-0812">Transmembrane</keyword>
<dbReference type="InterPro" id="IPR002048">
    <property type="entry name" value="EF_hand_dom"/>
</dbReference>
<dbReference type="PROSITE" id="PS50222">
    <property type="entry name" value="EF_HAND_2"/>
    <property type="match status" value="3"/>
</dbReference>
<dbReference type="GO" id="GO:0019900">
    <property type="term" value="F:kinase binding"/>
    <property type="evidence" value="ECO:0007669"/>
    <property type="project" value="InterPro"/>
</dbReference>
<dbReference type="PROSITE" id="PS00018">
    <property type="entry name" value="EF_HAND_1"/>
    <property type="match status" value="3"/>
</dbReference>
<dbReference type="InterPro" id="IPR011992">
    <property type="entry name" value="EF-hand-dom_pair"/>
</dbReference>
<keyword evidence="1" id="KW-0677">Repeat</keyword>
<evidence type="ECO:0000256" key="3">
    <source>
        <dbReference type="SAM" id="Phobius"/>
    </source>
</evidence>
<dbReference type="SUPFAM" id="SSF47473">
    <property type="entry name" value="EF-hand"/>
    <property type="match status" value="1"/>
</dbReference>
<keyword evidence="2" id="KW-0106">Calcium</keyword>
<sequence>MFFVERIFNVFDADKSGTVSLDEFMRVMRCFANQSPAEKLHYLFDVYDINNDGNIEFSELRNVISECMKENGLQFGEEETDELTRMLFDDADTDGSGTITFTEFKNQLERQPAFMENLTQSIERWLLPPMETKRSSTHTSLSCRRIRWRHIRNNWTSVVYLLLYFLINIVLFTTRAYEYRESNIFVILARACGKFALDRSTL</sequence>
<dbReference type="InterPro" id="IPR045198">
    <property type="entry name" value="CNBL1-10"/>
</dbReference>
<dbReference type="AlphaFoldDB" id="A0A4Y2BQW0"/>
<feature type="domain" description="EF-hand" evidence="4">
    <location>
        <begin position="79"/>
        <end position="114"/>
    </location>
</feature>
<name>A0A4Y2BQW0_ARAVE</name>
<comment type="caution">
    <text evidence="5">The sequence shown here is derived from an EMBL/GenBank/DDBJ whole genome shotgun (WGS) entry which is preliminary data.</text>
</comment>
<feature type="domain" description="EF-hand" evidence="4">
    <location>
        <begin position="35"/>
        <end position="70"/>
    </location>
</feature>
<dbReference type="PANTHER" id="PTHR23056">
    <property type="entry name" value="CALCINEURIN B"/>
    <property type="match status" value="1"/>
</dbReference>
<feature type="domain" description="EF-hand" evidence="4">
    <location>
        <begin position="1"/>
        <end position="34"/>
    </location>
</feature>
<dbReference type="Gene3D" id="1.10.238.10">
    <property type="entry name" value="EF-hand"/>
    <property type="match status" value="1"/>
</dbReference>
<evidence type="ECO:0000313" key="6">
    <source>
        <dbReference type="Proteomes" id="UP000499080"/>
    </source>
</evidence>
<dbReference type="Pfam" id="PF00036">
    <property type="entry name" value="EF-hand_1"/>
    <property type="match status" value="1"/>
</dbReference>
<feature type="transmembrane region" description="Helical" evidence="3">
    <location>
        <begin position="154"/>
        <end position="173"/>
    </location>
</feature>
<dbReference type="CDD" id="cd00051">
    <property type="entry name" value="EFh"/>
    <property type="match status" value="2"/>
</dbReference>
<keyword evidence="3" id="KW-1133">Transmembrane helix</keyword>
<organism evidence="5 6">
    <name type="scientific">Araneus ventricosus</name>
    <name type="common">Orbweaver spider</name>
    <name type="synonym">Epeira ventricosa</name>
    <dbReference type="NCBI Taxonomy" id="182803"/>
    <lineage>
        <taxon>Eukaryota</taxon>
        <taxon>Metazoa</taxon>
        <taxon>Ecdysozoa</taxon>
        <taxon>Arthropoda</taxon>
        <taxon>Chelicerata</taxon>
        <taxon>Arachnida</taxon>
        <taxon>Araneae</taxon>
        <taxon>Araneomorphae</taxon>
        <taxon>Entelegynae</taxon>
        <taxon>Araneoidea</taxon>
        <taxon>Araneidae</taxon>
        <taxon>Araneus</taxon>
    </lineage>
</organism>
<proteinExistence type="predicted"/>
<keyword evidence="3" id="KW-0472">Membrane</keyword>
<dbReference type="InterPro" id="IPR018247">
    <property type="entry name" value="EF_Hand_1_Ca_BS"/>
</dbReference>
<dbReference type="Pfam" id="PF13499">
    <property type="entry name" value="EF-hand_7"/>
    <property type="match status" value="1"/>
</dbReference>
<dbReference type="PANTHER" id="PTHR23056:SF110">
    <property type="entry name" value="CALMODULIN"/>
    <property type="match status" value="1"/>
</dbReference>
<evidence type="ECO:0000259" key="4">
    <source>
        <dbReference type="PROSITE" id="PS50222"/>
    </source>
</evidence>
<keyword evidence="6" id="KW-1185">Reference proteome</keyword>
<protein>
    <submittedName>
        <fullName evidence="5">NADPH oxidase 5</fullName>
    </submittedName>
</protein>
<dbReference type="SMART" id="SM00054">
    <property type="entry name" value="EFh"/>
    <property type="match status" value="3"/>
</dbReference>